<evidence type="ECO:0000256" key="7">
    <source>
        <dbReference type="ARBA" id="ARBA00023065"/>
    </source>
</evidence>
<keyword evidence="17" id="KW-0378">Hydrolase</keyword>
<keyword evidence="5 13" id="KW-0375">Hydrogen ion transport</keyword>
<dbReference type="RefSeq" id="WP_107324674.1">
    <property type="nucleotide sequence ID" value="NZ_NHSP01000087.1"/>
</dbReference>
<evidence type="ECO:0000256" key="3">
    <source>
        <dbReference type="ARBA" id="ARBA00022547"/>
    </source>
</evidence>
<name>A0A2T4JIT5_9RHOB</name>
<keyword evidence="16" id="KW-0732">Signal</keyword>
<evidence type="ECO:0000256" key="8">
    <source>
        <dbReference type="ARBA" id="ARBA00023136"/>
    </source>
</evidence>
<dbReference type="HAMAP" id="MF_01398">
    <property type="entry name" value="ATP_synth_b_bprime"/>
    <property type="match status" value="1"/>
</dbReference>
<dbReference type="GO" id="GO:0046933">
    <property type="term" value="F:proton-transporting ATP synthase activity, rotational mechanism"/>
    <property type="evidence" value="ECO:0007669"/>
    <property type="project" value="UniProtKB-UniRule"/>
</dbReference>
<keyword evidence="7 13" id="KW-0406">Ion transport</keyword>
<reference evidence="17 18" key="1">
    <citation type="submission" date="2018-03" db="EMBL/GenBank/DDBJ databases">
        <title>Rhodobacter veldkampii.</title>
        <authorList>
            <person name="Meyer T.E."/>
            <person name="Miller S."/>
            <person name="Lodha T."/>
            <person name="Gandham S."/>
            <person name="Chintalapati S."/>
            <person name="Chintalapati V.R."/>
        </authorList>
    </citation>
    <scope>NUCLEOTIDE SEQUENCE [LARGE SCALE GENOMIC DNA]</scope>
    <source>
        <strain evidence="17 18">DSM 11550</strain>
    </source>
</reference>
<dbReference type="EMBL" id="PZKF01000013">
    <property type="protein sequence ID" value="PTE17805.1"/>
    <property type="molecule type" value="Genomic_DNA"/>
</dbReference>
<dbReference type="PANTHER" id="PTHR33445:SF1">
    <property type="entry name" value="ATP SYNTHASE SUBUNIT B"/>
    <property type="match status" value="1"/>
</dbReference>
<keyword evidence="2 13" id="KW-0813">Transport</keyword>
<evidence type="ECO:0000256" key="12">
    <source>
        <dbReference type="ARBA" id="ARBA00037847"/>
    </source>
</evidence>
<comment type="subcellular location">
    <subcellularLocation>
        <location evidence="13">Cell membrane</location>
        <topology evidence="13">Single-pass membrane protein</topology>
    </subcellularLocation>
    <subcellularLocation>
        <location evidence="12">Endomembrane system</location>
        <topology evidence="12">Single-pass membrane protein</topology>
    </subcellularLocation>
</comment>
<evidence type="ECO:0000256" key="15">
    <source>
        <dbReference type="SAM" id="Coils"/>
    </source>
</evidence>
<dbReference type="InterPro" id="IPR002146">
    <property type="entry name" value="ATP_synth_b/b'su_bac/chlpt"/>
</dbReference>
<dbReference type="Pfam" id="PF00430">
    <property type="entry name" value="ATP-synt_B"/>
    <property type="match status" value="1"/>
</dbReference>
<dbReference type="GO" id="GO:0016787">
    <property type="term" value="F:hydrolase activity"/>
    <property type="evidence" value="ECO:0007669"/>
    <property type="project" value="UniProtKB-KW"/>
</dbReference>
<evidence type="ECO:0000256" key="9">
    <source>
        <dbReference type="ARBA" id="ARBA00023310"/>
    </source>
</evidence>
<dbReference type="InterPro" id="IPR050059">
    <property type="entry name" value="ATP_synthase_B_chain"/>
</dbReference>
<evidence type="ECO:0000256" key="4">
    <source>
        <dbReference type="ARBA" id="ARBA00022692"/>
    </source>
</evidence>
<keyword evidence="15" id="KW-0175">Coiled coil</keyword>
<evidence type="ECO:0000256" key="10">
    <source>
        <dbReference type="ARBA" id="ARBA00025198"/>
    </source>
</evidence>
<feature type="transmembrane region" description="Helical" evidence="13">
    <location>
        <begin position="33"/>
        <end position="56"/>
    </location>
</feature>
<sequence length="184" mass="19669">MKKLSLLLAFAASPAFAASGPFFSLRNTDFVVTLGFLVFIGALIYFKVPGILLGMLDKRAANIRAELEEARALRDEAQSILAGYERKSRDVQEQADQIVTAAKRDAVAAAEQVKAELKVSIARRLKAAEEQIASAEAAALRDVKDRAVSVAVAAAAEVLARQMSASDKAGLIDTAIGEVETRLH</sequence>
<evidence type="ECO:0000256" key="5">
    <source>
        <dbReference type="ARBA" id="ARBA00022781"/>
    </source>
</evidence>
<comment type="similarity">
    <text evidence="1 13 14">Belongs to the ATPase B chain family.</text>
</comment>
<keyword evidence="13" id="KW-1003">Cell membrane</keyword>
<dbReference type="CDD" id="cd06503">
    <property type="entry name" value="ATP-synt_Fo_b"/>
    <property type="match status" value="1"/>
</dbReference>
<evidence type="ECO:0000256" key="11">
    <source>
        <dbReference type="ARBA" id="ARBA00025614"/>
    </source>
</evidence>
<feature type="signal peptide" evidence="16">
    <location>
        <begin position="1"/>
        <end position="17"/>
    </location>
</feature>
<dbReference type="AlphaFoldDB" id="A0A2T4JIT5"/>
<feature type="coiled-coil region" evidence="15">
    <location>
        <begin position="53"/>
        <end position="94"/>
    </location>
</feature>
<organism evidence="17 18">
    <name type="scientific">Phaeovulum veldkampii DSM 11550</name>
    <dbReference type="NCBI Taxonomy" id="1185920"/>
    <lineage>
        <taxon>Bacteria</taxon>
        <taxon>Pseudomonadati</taxon>
        <taxon>Pseudomonadota</taxon>
        <taxon>Alphaproteobacteria</taxon>
        <taxon>Rhodobacterales</taxon>
        <taxon>Paracoccaceae</taxon>
        <taxon>Phaeovulum</taxon>
    </lineage>
</organism>
<keyword evidence="9 13" id="KW-0066">ATP synthesis</keyword>
<dbReference type="GO" id="GO:0005886">
    <property type="term" value="C:plasma membrane"/>
    <property type="evidence" value="ECO:0007669"/>
    <property type="project" value="UniProtKB-SubCell"/>
</dbReference>
<comment type="function">
    <text evidence="10 13">F(1)F(0) ATP synthase produces ATP from ADP in the presence of a proton or sodium gradient. F-type ATPases consist of two structural domains, F(1) containing the extramembraneous catalytic core and F(0) containing the membrane proton channel, linked together by a central stalk and a peripheral stalk. During catalysis, ATP synthesis in the catalytic domain of F(1) is coupled via a rotary mechanism of the central stalk subunits to proton translocation.</text>
</comment>
<dbReference type="OrthoDB" id="8479836at2"/>
<dbReference type="Proteomes" id="UP000241899">
    <property type="component" value="Unassembled WGS sequence"/>
</dbReference>
<evidence type="ECO:0000256" key="2">
    <source>
        <dbReference type="ARBA" id="ARBA00022448"/>
    </source>
</evidence>
<feature type="chain" id="PRO_5015406199" description="ATP synthase subunit b" evidence="16">
    <location>
        <begin position="18"/>
        <end position="184"/>
    </location>
</feature>
<gene>
    <name evidence="13" type="primary">atpF</name>
    <name evidence="17" type="ORF">C5F46_07135</name>
</gene>
<evidence type="ECO:0000256" key="14">
    <source>
        <dbReference type="RuleBase" id="RU003848"/>
    </source>
</evidence>
<protein>
    <recommendedName>
        <fullName evidence="13">ATP synthase subunit b</fullName>
    </recommendedName>
    <alternativeName>
        <fullName evidence="13">ATP synthase F(0) sector subunit b</fullName>
    </alternativeName>
    <alternativeName>
        <fullName evidence="13">ATPase subunit I</fullName>
    </alternativeName>
    <alternativeName>
        <fullName evidence="13">F-type ATPase subunit b</fullName>
        <shortName evidence="13">F-ATPase subunit b</shortName>
    </alternativeName>
</protein>
<evidence type="ECO:0000256" key="6">
    <source>
        <dbReference type="ARBA" id="ARBA00022989"/>
    </source>
</evidence>
<proteinExistence type="inferred from homology"/>
<evidence type="ECO:0000256" key="1">
    <source>
        <dbReference type="ARBA" id="ARBA00005513"/>
    </source>
</evidence>
<evidence type="ECO:0000256" key="13">
    <source>
        <dbReference type="HAMAP-Rule" id="MF_01398"/>
    </source>
</evidence>
<evidence type="ECO:0000313" key="17">
    <source>
        <dbReference type="EMBL" id="PTE17805.1"/>
    </source>
</evidence>
<comment type="caution">
    <text evidence="17">The sequence shown here is derived from an EMBL/GenBank/DDBJ whole genome shotgun (WGS) entry which is preliminary data.</text>
</comment>
<dbReference type="GO" id="GO:0012505">
    <property type="term" value="C:endomembrane system"/>
    <property type="evidence" value="ECO:0007669"/>
    <property type="project" value="UniProtKB-SubCell"/>
</dbReference>
<keyword evidence="4 13" id="KW-0812">Transmembrane</keyword>
<accession>A0A2T4JIT5</accession>
<comment type="function">
    <text evidence="11">Component of the F(0) channel, it forms part of the peripheral stalk, linking F(1) to F(0). The b'-subunit is a diverged and duplicated form of b found in plants and photosynthetic bacteria.</text>
</comment>
<dbReference type="NCBIfam" id="NF009989">
    <property type="entry name" value="PRK13455.1"/>
    <property type="match status" value="1"/>
</dbReference>
<evidence type="ECO:0000313" key="18">
    <source>
        <dbReference type="Proteomes" id="UP000241899"/>
    </source>
</evidence>
<keyword evidence="6 13" id="KW-1133">Transmembrane helix</keyword>
<evidence type="ECO:0000256" key="16">
    <source>
        <dbReference type="SAM" id="SignalP"/>
    </source>
</evidence>
<dbReference type="GO" id="GO:0045259">
    <property type="term" value="C:proton-transporting ATP synthase complex"/>
    <property type="evidence" value="ECO:0007669"/>
    <property type="project" value="UniProtKB-KW"/>
</dbReference>
<dbReference type="GO" id="GO:0046961">
    <property type="term" value="F:proton-transporting ATPase activity, rotational mechanism"/>
    <property type="evidence" value="ECO:0007669"/>
    <property type="project" value="TreeGrafter"/>
</dbReference>
<dbReference type="PANTHER" id="PTHR33445">
    <property type="entry name" value="ATP SYNTHASE SUBUNIT B', CHLOROPLASTIC"/>
    <property type="match status" value="1"/>
</dbReference>
<keyword evidence="3 13" id="KW-0138">CF(0)</keyword>
<keyword evidence="18" id="KW-1185">Reference proteome</keyword>
<comment type="subunit">
    <text evidence="13">F-type ATPases have 2 components, F(1) - the catalytic core - and F(0) - the membrane proton channel. F(1) has five subunits: alpha(3), beta(3), gamma(1), delta(1), epsilon(1). F(0) has three main subunits: a(1), b(2) and c(10-14). The alpha and beta chains form an alternating ring which encloses part of the gamma chain. F(1) is attached to F(0) by a central stalk formed by the gamma and epsilon chains, while a peripheral stalk is formed by the delta and b chains.</text>
</comment>
<keyword evidence="8 13" id="KW-0472">Membrane</keyword>